<keyword evidence="5 6" id="KW-0482">Metalloprotease</keyword>
<evidence type="ECO:0000256" key="6">
    <source>
        <dbReference type="RuleBase" id="RU003983"/>
    </source>
</evidence>
<keyword evidence="10" id="KW-1185">Reference proteome</keyword>
<dbReference type="Proteomes" id="UP000529417">
    <property type="component" value="Unassembled WGS sequence"/>
</dbReference>
<sequence length="244" mass="26133">MRNFTLRGVIAVMALALAACTLEPLPPVSTAPPSAPAPSAPGTATTRADFAQVVTRMRPAANQVCRERAPHLDCNFLVVLDDRPGQPPNAFHTRDERGRPVIGFTLALIDDMRSPHEIALVFGHEAAHHIADHLPRMQEQAMTGALLGGLVAALSGVSDATARELVNVGATVGARRYSKAFELEADRLGALVAARGGYDPLRGAELFRRLPDPGNRFLGTHPPNAERLREIERAVANMNAGRPI</sequence>
<keyword evidence="3 6" id="KW-0378">Hydrolase</keyword>
<accession>A0A7Z0HZU1</accession>
<evidence type="ECO:0000256" key="5">
    <source>
        <dbReference type="ARBA" id="ARBA00023049"/>
    </source>
</evidence>
<dbReference type="PANTHER" id="PTHR22726:SF1">
    <property type="entry name" value="METALLOENDOPEPTIDASE OMA1, MITOCHONDRIAL"/>
    <property type="match status" value="1"/>
</dbReference>
<keyword evidence="2" id="KW-0479">Metal-binding</keyword>
<evidence type="ECO:0000313" key="10">
    <source>
        <dbReference type="Proteomes" id="UP000529417"/>
    </source>
</evidence>
<dbReference type="Gene3D" id="3.30.2010.10">
    <property type="entry name" value="Metalloproteases ('zincins'), catalytic domain"/>
    <property type="match status" value="1"/>
</dbReference>
<feature type="domain" description="Peptidase M48" evidence="8">
    <location>
        <begin position="70"/>
        <end position="233"/>
    </location>
</feature>
<dbReference type="InterPro" id="IPR001915">
    <property type="entry name" value="Peptidase_M48"/>
</dbReference>
<dbReference type="EMBL" id="JACBXS010000016">
    <property type="protein sequence ID" value="NYS25240.1"/>
    <property type="molecule type" value="Genomic_DNA"/>
</dbReference>
<evidence type="ECO:0000256" key="2">
    <source>
        <dbReference type="ARBA" id="ARBA00022723"/>
    </source>
</evidence>
<name>A0A7Z0HZU1_9RHOB</name>
<reference evidence="9 10" key="1">
    <citation type="journal article" date="2000" name="Arch. Microbiol.">
        <title>Rhodobaca bogoriensis gen. nov. and sp. nov., an alkaliphilic purple nonsulfur bacterium from African Rift Valley soda lakes.</title>
        <authorList>
            <person name="Milford A.D."/>
            <person name="Achenbach L.A."/>
            <person name="Jung D.O."/>
            <person name="Madigan M.T."/>
        </authorList>
    </citation>
    <scope>NUCLEOTIDE SEQUENCE [LARGE SCALE GENOMIC DNA]</scope>
    <source>
        <strain evidence="9 10">2376</strain>
    </source>
</reference>
<dbReference type="RefSeq" id="WP_179905941.1">
    <property type="nucleotide sequence ID" value="NZ_JACBXS010000016.1"/>
</dbReference>
<dbReference type="GO" id="GO:0016020">
    <property type="term" value="C:membrane"/>
    <property type="evidence" value="ECO:0007669"/>
    <property type="project" value="TreeGrafter"/>
</dbReference>
<organism evidence="9 10">
    <name type="scientific">Rhabdonatronobacter sediminivivens</name>
    <dbReference type="NCBI Taxonomy" id="2743469"/>
    <lineage>
        <taxon>Bacteria</taxon>
        <taxon>Pseudomonadati</taxon>
        <taxon>Pseudomonadota</taxon>
        <taxon>Alphaproteobacteria</taxon>
        <taxon>Rhodobacterales</taxon>
        <taxon>Paracoccaceae</taxon>
        <taxon>Rhabdonatronobacter</taxon>
    </lineage>
</organism>
<gene>
    <name evidence="9" type="ORF">HUK65_09575</name>
</gene>
<dbReference type="GO" id="GO:0046872">
    <property type="term" value="F:metal ion binding"/>
    <property type="evidence" value="ECO:0007669"/>
    <property type="project" value="UniProtKB-KW"/>
</dbReference>
<evidence type="ECO:0000256" key="7">
    <source>
        <dbReference type="SAM" id="SignalP"/>
    </source>
</evidence>
<evidence type="ECO:0000256" key="4">
    <source>
        <dbReference type="ARBA" id="ARBA00022833"/>
    </source>
</evidence>
<dbReference type="GO" id="GO:0051603">
    <property type="term" value="P:proteolysis involved in protein catabolic process"/>
    <property type="evidence" value="ECO:0007669"/>
    <property type="project" value="TreeGrafter"/>
</dbReference>
<dbReference type="AlphaFoldDB" id="A0A7Z0HZU1"/>
<dbReference type="PROSITE" id="PS51257">
    <property type="entry name" value="PROKAR_LIPOPROTEIN"/>
    <property type="match status" value="1"/>
</dbReference>
<comment type="caution">
    <text evidence="9">The sequence shown here is derived from an EMBL/GenBank/DDBJ whole genome shotgun (WGS) entry which is preliminary data.</text>
</comment>
<dbReference type="Pfam" id="PF01435">
    <property type="entry name" value="Peptidase_M48"/>
    <property type="match status" value="1"/>
</dbReference>
<dbReference type="PANTHER" id="PTHR22726">
    <property type="entry name" value="METALLOENDOPEPTIDASE OMA1"/>
    <property type="match status" value="1"/>
</dbReference>
<evidence type="ECO:0000256" key="1">
    <source>
        <dbReference type="ARBA" id="ARBA00022670"/>
    </source>
</evidence>
<keyword evidence="4 6" id="KW-0862">Zinc</keyword>
<feature type="signal peptide" evidence="7">
    <location>
        <begin position="1"/>
        <end position="18"/>
    </location>
</feature>
<keyword evidence="1 6" id="KW-0645">Protease</keyword>
<proteinExistence type="inferred from homology"/>
<comment type="similarity">
    <text evidence="6">Belongs to the peptidase M48 family.</text>
</comment>
<evidence type="ECO:0000313" key="9">
    <source>
        <dbReference type="EMBL" id="NYS25240.1"/>
    </source>
</evidence>
<feature type="chain" id="PRO_5030917224" evidence="7">
    <location>
        <begin position="19"/>
        <end position="244"/>
    </location>
</feature>
<dbReference type="GO" id="GO:0004222">
    <property type="term" value="F:metalloendopeptidase activity"/>
    <property type="evidence" value="ECO:0007669"/>
    <property type="project" value="InterPro"/>
</dbReference>
<dbReference type="InterPro" id="IPR051156">
    <property type="entry name" value="Mito/Outer_Membr_Metalloprot"/>
</dbReference>
<keyword evidence="7" id="KW-0732">Signal</keyword>
<evidence type="ECO:0000259" key="8">
    <source>
        <dbReference type="Pfam" id="PF01435"/>
    </source>
</evidence>
<comment type="cofactor">
    <cofactor evidence="6">
        <name>Zn(2+)</name>
        <dbReference type="ChEBI" id="CHEBI:29105"/>
    </cofactor>
    <text evidence="6">Binds 1 zinc ion per subunit.</text>
</comment>
<evidence type="ECO:0000256" key="3">
    <source>
        <dbReference type="ARBA" id="ARBA00022801"/>
    </source>
</evidence>
<protein>
    <submittedName>
        <fullName evidence="9">M48 family metalloprotease</fullName>
    </submittedName>
</protein>